<evidence type="ECO:0000256" key="8">
    <source>
        <dbReference type="SAM" id="Phobius"/>
    </source>
</evidence>
<dbReference type="RefSeq" id="WP_263817780.1">
    <property type="nucleotide sequence ID" value="NZ_JAOXHJ010000002.1"/>
</dbReference>
<feature type="transmembrane region" description="Helical" evidence="8">
    <location>
        <begin position="212"/>
        <end position="231"/>
    </location>
</feature>
<evidence type="ECO:0000313" key="9">
    <source>
        <dbReference type="EMBL" id="MCV3753976.1"/>
    </source>
</evidence>
<evidence type="ECO:0000313" key="10">
    <source>
        <dbReference type="Proteomes" id="UP001207252"/>
    </source>
</evidence>
<comment type="subcellular location">
    <subcellularLocation>
        <location evidence="1">Cell membrane</location>
        <topology evidence="1">Multi-pass membrane protein</topology>
    </subcellularLocation>
</comment>
<feature type="transmembrane region" description="Helical" evidence="8">
    <location>
        <begin position="104"/>
        <end position="125"/>
    </location>
</feature>
<organism evidence="9 10">
    <name type="scientific">Ureaplasma zalophigenitalium</name>
    <dbReference type="NCBI Taxonomy" id="907723"/>
    <lineage>
        <taxon>Bacteria</taxon>
        <taxon>Bacillati</taxon>
        <taxon>Mycoplasmatota</taxon>
        <taxon>Mycoplasmoidales</taxon>
        <taxon>Mycoplasmoidaceae</taxon>
        <taxon>Ureaplasma</taxon>
    </lineage>
</organism>
<evidence type="ECO:0000256" key="7">
    <source>
        <dbReference type="ARBA" id="ARBA00023136"/>
    </source>
</evidence>
<feature type="transmembrane region" description="Helical" evidence="8">
    <location>
        <begin position="158"/>
        <end position="179"/>
    </location>
</feature>
<comment type="caution">
    <text evidence="9">The sequence shown here is derived from an EMBL/GenBank/DDBJ whole genome shotgun (WGS) entry which is preliminary data.</text>
</comment>
<keyword evidence="6 8" id="KW-1133">Transmembrane helix</keyword>
<evidence type="ECO:0000256" key="2">
    <source>
        <dbReference type="ARBA" id="ARBA00007935"/>
    </source>
</evidence>
<feature type="transmembrane region" description="Helical" evidence="8">
    <location>
        <begin position="72"/>
        <end position="92"/>
    </location>
</feature>
<keyword evidence="10" id="KW-1185">Reference proteome</keyword>
<comment type="similarity">
    <text evidence="2">Belongs to the binding-protein-dependent transport system permease family. FecCD subfamily.</text>
</comment>
<protein>
    <submittedName>
        <fullName evidence="9">Iron ABC transporter permease</fullName>
    </submittedName>
</protein>
<proteinExistence type="inferred from homology"/>
<keyword evidence="5 8" id="KW-0812">Transmembrane</keyword>
<dbReference type="InterPro" id="IPR000522">
    <property type="entry name" value="ABC_transptr_permease_BtuC"/>
</dbReference>
<feature type="transmembrane region" description="Helical" evidence="8">
    <location>
        <begin position="131"/>
        <end position="151"/>
    </location>
</feature>
<feature type="transmembrane region" description="Helical" evidence="8">
    <location>
        <begin position="328"/>
        <end position="346"/>
    </location>
</feature>
<dbReference type="Pfam" id="PF01032">
    <property type="entry name" value="FecCD"/>
    <property type="match status" value="1"/>
</dbReference>
<reference evidence="9 10" key="1">
    <citation type="journal article" date="2020" name="Int. J. Syst. Evol. Microbiol.">
        <title>Ureaplasma miroungigenitalium sp. nov. isolated from northern elephant seals (Mirounga angustirostris) and Ureaplasma zalophigenitalium sp. nov. isolated from California sea lions (Zalophus californianus).</title>
        <authorList>
            <person name="Volokhov D.V."/>
            <person name="Gulland F.M."/>
            <person name="Gao Y."/>
            <person name="Chizhikov V.E."/>
        </authorList>
    </citation>
    <scope>NUCLEOTIDE SEQUENCE [LARGE SCALE GENOMIC DNA]</scope>
    <source>
        <strain evidence="9 10">CSL7644-GEN</strain>
    </source>
</reference>
<keyword evidence="3" id="KW-0813">Transport</keyword>
<gene>
    <name evidence="9" type="ORF">OF365_01165</name>
</gene>
<accession>A0ABT3BP29</accession>
<name>A0ABT3BP29_9BACT</name>
<sequence>MAIIIFSYVILLFVLFGVFTWNLSYATKIDLYTNGSPVSVQMTLKEILNLVFSLRFLTIDDFNTYANLQNTVWSSIAIMLVGVALSTAGCITQTLTRNPLADPSTLGIVSATVFMVVLAISFDFRMYQQKIGFAFIGGGVAALMLLGMVFMSKQKKSFLKMTLAGLATGVFFNTVSYFIRSSEESASSANMLYILGGPENILKANGFADFKLLWISAVIIVFGFIISMLISHKLSLLDLGDEKAKNLGSSVVYIKMIAILATILLIAPSILLAGNVAFVGLFTPHIVRKVFGVRDYRIVIPLSGSVGALITALGLILTREIPSINSSIWMHFIGAPTLAYVGWVNWKNA</sequence>
<dbReference type="Gene3D" id="1.10.3470.10">
    <property type="entry name" value="ABC transporter involved in vitamin B12 uptake, BtuC"/>
    <property type="match status" value="1"/>
</dbReference>
<dbReference type="EMBL" id="JAOXHJ010000002">
    <property type="protein sequence ID" value="MCV3753976.1"/>
    <property type="molecule type" value="Genomic_DNA"/>
</dbReference>
<dbReference type="PANTHER" id="PTHR30472">
    <property type="entry name" value="FERRIC ENTEROBACTIN TRANSPORT SYSTEM PERMEASE PROTEIN"/>
    <property type="match status" value="1"/>
</dbReference>
<feature type="transmembrane region" description="Helical" evidence="8">
    <location>
        <begin position="252"/>
        <end position="278"/>
    </location>
</feature>
<feature type="transmembrane region" description="Helical" evidence="8">
    <location>
        <begin position="6"/>
        <end position="26"/>
    </location>
</feature>
<evidence type="ECO:0000256" key="5">
    <source>
        <dbReference type="ARBA" id="ARBA00022692"/>
    </source>
</evidence>
<evidence type="ECO:0000256" key="4">
    <source>
        <dbReference type="ARBA" id="ARBA00022475"/>
    </source>
</evidence>
<evidence type="ECO:0000256" key="1">
    <source>
        <dbReference type="ARBA" id="ARBA00004651"/>
    </source>
</evidence>
<dbReference type="CDD" id="cd06550">
    <property type="entry name" value="TM_ABC_iron-siderophores_like"/>
    <property type="match status" value="1"/>
</dbReference>
<dbReference type="SUPFAM" id="SSF81345">
    <property type="entry name" value="ABC transporter involved in vitamin B12 uptake, BtuC"/>
    <property type="match status" value="1"/>
</dbReference>
<feature type="transmembrane region" description="Helical" evidence="8">
    <location>
        <begin position="298"/>
        <end position="316"/>
    </location>
</feature>
<dbReference type="PANTHER" id="PTHR30472:SF1">
    <property type="entry name" value="FE(3+) DICITRATE TRANSPORT SYSTEM PERMEASE PROTEIN FECC-RELATED"/>
    <property type="match status" value="1"/>
</dbReference>
<dbReference type="InterPro" id="IPR037294">
    <property type="entry name" value="ABC_BtuC-like"/>
</dbReference>
<evidence type="ECO:0000256" key="3">
    <source>
        <dbReference type="ARBA" id="ARBA00022448"/>
    </source>
</evidence>
<evidence type="ECO:0000256" key="6">
    <source>
        <dbReference type="ARBA" id="ARBA00022989"/>
    </source>
</evidence>
<keyword evidence="7 8" id="KW-0472">Membrane</keyword>
<keyword evidence="4" id="KW-1003">Cell membrane</keyword>
<dbReference type="Proteomes" id="UP001207252">
    <property type="component" value="Unassembled WGS sequence"/>
</dbReference>